<feature type="disulfide bond" evidence="15">
    <location>
        <begin position="182"/>
        <end position="190"/>
    </location>
</feature>
<dbReference type="PRINTS" id="PR00176">
    <property type="entry name" value="NANEUSMPORT"/>
</dbReference>
<keyword evidence="7 17" id="KW-1133">Transmembrane helix</keyword>
<feature type="transmembrane region" description="Helical" evidence="17">
    <location>
        <begin position="310"/>
        <end position="334"/>
    </location>
</feature>
<keyword evidence="14" id="KW-0479">Metal-binding</keyword>
<comment type="function">
    <text evidence="13">Unusual broad substrate spectrum amino acid:sodium cotransporter that promotes absorption of the D isomers of essential amino acids. Neutral amino acids are the preferred substrates, especially methionine and phenylalanine.</text>
</comment>
<name>A0AAJ7FGM3_CEPCN</name>
<feature type="transmembrane region" description="Helical" evidence="17">
    <location>
        <begin position="448"/>
        <end position="471"/>
    </location>
</feature>
<gene>
    <name evidence="19" type="primary">LOC107265673</name>
</gene>
<dbReference type="InterPro" id="IPR037272">
    <property type="entry name" value="SNS_sf"/>
</dbReference>
<feature type="transmembrane region" description="Helical" evidence="17">
    <location>
        <begin position="346"/>
        <end position="368"/>
    </location>
</feature>
<feature type="transmembrane region" description="Helical" evidence="17">
    <location>
        <begin position="268"/>
        <end position="298"/>
    </location>
</feature>
<evidence type="ECO:0000256" key="12">
    <source>
        <dbReference type="ARBA" id="ARBA00023201"/>
    </source>
</evidence>
<evidence type="ECO:0000256" key="9">
    <source>
        <dbReference type="ARBA" id="ARBA00023065"/>
    </source>
</evidence>
<keyword evidence="11" id="KW-0325">Glycoprotein</keyword>
<sequence>MNISEDGKRNPGFLGDDGLTEVDLNKDNKNNDSYGFGYGVQEKKVVPQPEQMTITEGDTEERATWGNGLEFLMSCIAMSIGLGNVWRFPFTAYENGGGAFLIPYIIVLFIVGKPFYYLEMIMGQFTSRSSVKMWSIAPGFRGVGWAQMFSMISVGTYYCSLMSVTLYYLIGSFQSELPWSKCQPEWGDSCVNSGKSENSTSNVSHENETLRSSAELYFSKIVLKEKDNIDDGVGLPDLNLTICLFFAWACIFAVLVRGVKSSGKAAYFLALFPYVVMIALLIRAVTLEGAINGIIFFIKPNWSKLFDPNVWYAAVTQCFFSLSVCFGGVVMYSSYNNFDHNIYRDAMVVTTLDTFTSLMAGFTIFGILGNLAHELGTDDISNVVRGGTGLAFVSYPDAIAKFTVLPQLFSVLFFLMLYVLGIGSAIALAGGIISIISDQFPNWKHWHIVLGTTLFGFCVGTIYCTPGGQFVLGLVDYYAGSFIVFVLATLEITGIFWVYGLENFLDDVEFMLEKRPSVYWRICWGFMTPLLLAAILIYTIARLTPLTYGGVMYPSSAYAAGWTLFAFGVLQIPFWMIYTILTKKDLGVPEMFLEAFRPSSEWGPRNARHLAAWRQFKEKAKKKREQRNSSRIKQFVYVMFGCESKLL</sequence>
<dbReference type="SUPFAM" id="SSF161070">
    <property type="entry name" value="SNF-like"/>
    <property type="match status" value="1"/>
</dbReference>
<evidence type="ECO:0000256" key="11">
    <source>
        <dbReference type="ARBA" id="ARBA00023180"/>
    </source>
</evidence>
<keyword evidence="8 14" id="KW-0915">Sodium</keyword>
<evidence type="ECO:0000256" key="16">
    <source>
        <dbReference type="RuleBase" id="RU003732"/>
    </source>
</evidence>
<dbReference type="GO" id="GO:0005283">
    <property type="term" value="F:amino acid:sodium symporter activity"/>
    <property type="evidence" value="ECO:0007669"/>
    <property type="project" value="TreeGrafter"/>
</dbReference>
<evidence type="ECO:0000256" key="6">
    <source>
        <dbReference type="ARBA" id="ARBA00022970"/>
    </source>
</evidence>
<dbReference type="PROSITE" id="PS00610">
    <property type="entry name" value="NA_NEUROTRAN_SYMP_1"/>
    <property type="match status" value="1"/>
</dbReference>
<dbReference type="PANTHER" id="PTHR11616:SF321">
    <property type="entry name" value="SODIUM-DEPENDENT NUTRIENT AMINO ACID TRANSPORTER 1-RELATED"/>
    <property type="match status" value="1"/>
</dbReference>
<dbReference type="GO" id="GO:0015179">
    <property type="term" value="F:L-amino acid transmembrane transporter activity"/>
    <property type="evidence" value="ECO:0007669"/>
    <property type="project" value="TreeGrafter"/>
</dbReference>
<dbReference type="CDD" id="cd10324">
    <property type="entry name" value="SLC6sbd"/>
    <property type="match status" value="1"/>
</dbReference>
<keyword evidence="10 17" id="KW-0472">Membrane</keyword>
<keyword evidence="18" id="KW-1185">Reference proteome</keyword>
<feature type="binding site" evidence="14">
    <location>
        <position position="424"/>
    </location>
    <ligand>
        <name>Na(+)</name>
        <dbReference type="ChEBI" id="CHEBI:29101"/>
        <label>1</label>
    </ligand>
</feature>
<organism evidence="18 19">
    <name type="scientific">Cephus cinctus</name>
    <name type="common">Wheat stem sawfly</name>
    <dbReference type="NCBI Taxonomy" id="211228"/>
    <lineage>
        <taxon>Eukaryota</taxon>
        <taxon>Metazoa</taxon>
        <taxon>Ecdysozoa</taxon>
        <taxon>Arthropoda</taxon>
        <taxon>Hexapoda</taxon>
        <taxon>Insecta</taxon>
        <taxon>Pterygota</taxon>
        <taxon>Neoptera</taxon>
        <taxon>Endopterygota</taxon>
        <taxon>Hymenoptera</taxon>
        <taxon>Cephoidea</taxon>
        <taxon>Cephidae</taxon>
        <taxon>Cephus</taxon>
    </lineage>
</organism>
<keyword evidence="15" id="KW-1015">Disulfide bond</keyword>
<comment type="subcellular location">
    <subcellularLocation>
        <location evidence="1">Membrane</location>
        <topology evidence="1">Multi-pass membrane protein</topology>
    </subcellularLocation>
</comment>
<dbReference type="GO" id="GO:0005886">
    <property type="term" value="C:plasma membrane"/>
    <property type="evidence" value="ECO:0007669"/>
    <property type="project" value="TreeGrafter"/>
</dbReference>
<evidence type="ECO:0000256" key="3">
    <source>
        <dbReference type="ARBA" id="ARBA00022448"/>
    </source>
</evidence>
<evidence type="ECO:0000256" key="15">
    <source>
        <dbReference type="PIRSR" id="PIRSR600175-2"/>
    </source>
</evidence>
<evidence type="ECO:0000256" key="10">
    <source>
        <dbReference type="ARBA" id="ARBA00023136"/>
    </source>
</evidence>
<dbReference type="RefSeq" id="XP_015590861.1">
    <property type="nucleotide sequence ID" value="XM_015735375.2"/>
</dbReference>
<keyword evidence="12" id="KW-0739">Sodium transport</keyword>
<dbReference type="GO" id="GO:0046872">
    <property type="term" value="F:metal ion binding"/>
    <property type="evidence" value="ECO:0007669"/>
    <property type="project" value="UniProtKB-KW"/>
</dbReference>
<proteinExistence type="inferred from homology"/>
<feature type="transmembrane region" description="Helical" evidence="17">
    <location>
        <begin position="411"/>
        <end position="436"/>
    </location>
</feature>
<reference evidence="19" key="1">
    <citation type="submission" date="2025-08" db="UniProtKB">
        <authorList>
            <consortium name="RefSeq"/>
        </authorList>
    </citation>
    <scope>IDENTIFICATION</scope>
</reference>
<evidence type="ECO:0000256" key="7">
    <source>
        <dbReference type="ARBA" id="ARBA00022989"/>
    </source>
</evidence>
<evidence type="ECO:0000256" key="13">
    <source>
        <dbReference type="ARBA" id="ARBA00037785"/>
    </source>
</evidence>
<evidence type="ECO:0000256" key="17">
    <source>
        <dbReference type="SAM" id="Phobius"/>
    </source>
</evidence>
<evidence type="ECO:0000256" key="5">
    <source>
        <dbReference type="ARBA" id="ARBA00022847"/>
    </source>
</evidence>
<evidence type="ECO:0000256" key="8">
    <source>
        <dbReference type="ARBA" id="ARBA00023053"/>
    </source>
</evidence>
<dbReference type="Proteomes" id="UP000694920">
    <property type="component" value="Unplaced"/>
</dbReference>
<evidence type="ECO:0000256" key="14">
    <source>
        <dbReference type="PIRSR" id="PIRSR600175-1"/>
    </source>
</evidence>
<evidence type="ECO:0000313" key="18">
    <source>
        <dbReference type="Proteomes" id="UP000694920"/>
    </source>
</evidence>
<dbReference type="Pfam" id="PF00209">
    <property type="entry name" value="SNF"/>
    <property type="match status" value="1"/>
</dbReference>
<dbReference type="PROSITE" id="PS00754">
    <property type="entry name" value="NA_NEUROTRAN_SYMP_2"/>
    <property type="match status" value="1"/>
</dbReference>
<dbReference type="NCBIfam" id="NF037979">
    <property type="entry name" value="Na_transp"/>
    <property type="match status" value="1"/>
</dbReference>
<feature type="transmembrane region" description="Helical" evidence="17">
    <location>
        <begin position="238"/>
        <end position="256"/>
    </location>
</feature>
<feature type="transmembrane region" description="Helical" evidence="17">
    <location>
        <begin position="143"/>
        <end position="170"/>
    </location>
</feature>
<dbReference type="PANTHER" id="PTHR11616">
    <property type="entry name" value="SODIUM/CHLORIDE DEPENDENT TRANSPORTER"/>
    <property type="match status" value="1"/>
</dbReference>
<protein>
    <recommendedName>
        <fullName evidence="16">Transporter</fullName>
    </recommendedName>
</protein>
<dbReference type="GeneID" id="107265673"/>
<evidence type="ECO:0000313" key="19">
    <source>
        <dbReference type="RefSeq" id="XP_015590861.1"/>
    </source>
</evidence>
<feature type="transmembrane region" description="Helical" evidence="17">
    <location>
        <begin position="71"/>
        <end position="89"/>
    </location>
</feature>
<feature type="binding site" evidence="14">
    <location>
        <position position="321"/>
    </location>
    <ligand>
        <name>Na(+)</name>
        <dbReference type="ChEBI" id="CHEBI:29101"/>
        <label>1</label>
    </ligand>
</feature>
<evidence type="ECO:0000256" key="1">
    <source>
        <dbReference type="ARBA" id="ARBA00004141"/>
    </source>
</evidence>
<accession>A0AAJ7FGM3</accession>
<keyword evidence="6" id="KW-0029">Amino-acid transport</keyword>
<comment type="similarity">
    <text evidence="2 16">Belongs to the sodium:neurotransmitter symporter (SNF) (TC 2.A.22) family.</text>
</comment>
<feature type="binding site" evidence="14">
    <location>
        <position position="420"/>
    </location>
    <ligand>
        <name>Na(+)</name>
        <dbReference type="ChEBI" id="CHEBI:29101"/>
        <label>1</label>
    </ligand>
</feature>
<dbReference type="InterPro" id="IPR000175">
    <property type="entry name" value="Na/ntran_symport"/>
</dbReference>
<feature type="binding site" evidence="14">
    <location>
        <position position="84"/>
    </location>
    <ligand>
        <name>Na(+)</name>
        <dbReference type="ChEBI" id="CHEBI:29101"/>
        <label>1</label>
    </ligand>
</feature>
<evidence type="ECO:0000256" key="2">
    <source>
        <dbReference type="ARBA" id="ARBA00006459"/>
    </source>
</evidence>
<dbReference type="PROSITE" id="PS50267">
    <property type="entry name" value="NA_NEUROTRAN_SYMP_3"/>
    <property type="match status" value="1"/>
</dbReference>
<dbReference type="AlphaFoldDB" id="A0AAJ7FGM3"/>
<keyword evidence="3 16" id="KW-0813">Transport</keyword>
<keyword evidence="5 16" id="KW-0769">Symport</keyword>
<dbReference type="KEGG" id="ccin:107265673"/>
<feature type="transmembrane region" description="Helical" evidence="17">
    <location>
        <begin position="101"/>
        <end position="122"/>
    </location>
</feature>
<keyword evidence="4 16" id="KW-0812">Transmembrane</keyword>
<dbReference type="GO" id="GO:0089718">
    <property type="term" value="P:amino acid import across plasma membrane"/>
    <property type="evidence" value="ECO:0007669"/>
    <property type="project" value="TreeGrafter"/>
</dbReference>
<feature type="transmembrane region" description="Helical" evidence="17">
    <location>
        <begin position="522"/>
        <end position="541"/>
    </location>
</feature>
<feature type="transmembrane region" description="Helical" evidence="17">
    <location>
        <begin position="561"/>
        <end position="581"/>
    </location>
</feature>
<evidence type="ECO:0000256" key="4">
    <source>
        <dbReference type="ARBA" id="ARBA00022692"/>
    </source>
</evidence>
<keyword evidence="9" id="KW-0406">Ion transport</keyword>
<feature type="transmembrane region" description="Helical" evidence="17">
    <location>
        <begin position="477"/>
        <end position="501"/>
    </location>
</feature>